<dbReference type="GO" id="GO:0030246">
    <property type="term" value="F:carbohydrate binding"/>
    <property type="evidence" value="ECO:0007669"/>
    <property type="project" value="UniProtKB-ARBA"/>
</dbReference>
<dbReference type="InterPro" id="IPR025997">
    <property type="entry name" value="SBP_2_dom"/>
</dbReference>
<gene>
    <name evidence="7" type="primary">rbsB_2</name>
    <name evidence="7" type="ORF">MOOR_27340</name>
</gene>
<evidence type="ECO:0000256" key="2">
    <source>
        <dbReference type="ARBA" id="ARBA00007639"/>
    </source>
</evidence>
<dbReference type="PROSITE" id="PS51257">
    <property type="entry name" value="PROKAR_LIPOPROTEIN"/>
    <property type="match status" value="1"/>
</dbReference>
<evidence type="ECO:0000256" key="3">
    <source>
        <dbReference type="ARBA" id="ARBA00022729"/>
    </source>
</evidence>
<dbReference type="GO" id="GO:0030313">
    <property type="term" value="C:cell envelope"/>
    <property type="evidence" value="ECO:0007669"/>
    <property type="project" value="UniProtKB-SubCell"/>
</dbReference>
<feature type="domain" description="Periplasmic binding protein" evidence="6">
    <location>
        <begin position="53"/>
        <end position="303"/>
    </location>
</feature>
<evidence type="ECO:0000313" key="8">
    <source>
        <dbReference type="Proteomes" id="UP000182743"/>
    </source>
</evidence>
<evidence type="ECO:0000256" key="1">
    <source>
        <dbReference type="ARBA" id="ARBA00004196"/>
    </source>
</evidence>
<dbReference type="AlphaFoldDB" id="A0A1J5JSW2"/>
<dbReference type="SUPFAM" id="SSF53822">
    <property type="entry name" value="Periplasmic binding protein-like I"/>
    <property type="match status" value="1"/>
</dbReference>
<dbReference type="PANTHER" id="PTHR46847:SF1">
    <property type="entry name" value="D-ALLOSE-BINDING PERIPLASMIC PROTEIN-RELATED"/>
    <property type="match status" value="1"/>
</dbReference>
<feature type="signal peptide" evidence="5">
    <location>
        <begin position="1"/>
        <end position="20"/>
    </location>
</feature>
<name>A0A1J5JSW2_NEOTH</name>
<organism evidence="7 8">
    <name type="scientific">Neomoorella thermoacetica</name>
    <name type="common">Clostridium thermoaceticum</name>
    <dbReference type="NCBI Taxonomy" id="1525"/>
    <lineage>
        <taxon>Bacteria</taxon>
        <taxon>Bacillati</taxon>
        <taxon>Bacillota</taxon>
        <taxon>Clostridia</taxon>
        <taxon>Neomoorellales</taxon>
        <taxon>Neomoorellaceae</taxon>
        <taxon>Neomoorella</taxon>
    </lineage>
</organism>
<evidence type="ECO:0000256" key="5">
    <source>
        <dbReference type="SAM" id="SignalP"/>
    </source>
</evidence>
<reference evidence="7 8" key="1">
    <citation type="submission" date="2016-08" db="EMBL/GenBank/DDBJ databases">
        <title>Genome-based comparison of Moorella thermoacetic strains.</title>
        <authorList>
            <person name="Poehlein A."/>
            <person name="Bengelsdorf F.R."/>
            <person name="Esser C."/>
            <person name="Duerre P."/>
            <person name="Daniel R."/>
        </authorList>
    </citation>
    <scope>NUCLEOTIDE SEQUENCE [LARGE SCALE GENOMIC DNA]</scope>
    <source>
        <strain evidence="7 8">DSM 11768</strain>
    </source>
</reference>
<dbReference type="PANTHER" id="PTHR46847">
    <property type="entry name" value="D-ALLOSE-BINDING PERIPLASMIC PROTEIN-RELATED"/>
    <property type="match status" value="1"/>
</dbReference>
<comment type="subcellular location">
    <subcellularLocation>
        <location evidence="1">Cell envelope</location>
    </subcellularLocation>
</comment>
<comment type="caution">
    <text evidence="7">The sequence shown here is derived from an EMBL/GenBank/DDBJ whole genome shotgun (WGS) entry which is preliminary data.</text>
</comment>
<proteinExistence type="inferred from homology"/>
<dbReference type="Pfam" id="PF13407">
    <property type="entry name" value="Peripla_BP_4"/>
    <property type="match status" value="1"/>
</dbReference>
<dbReference type="CDD" id="cd01536">
    <property type="entry name" value="PBP1_ABC_sugar_binding-like"/>
    <property type="match status" value="1"/>
</dbReference>
<keyword evidence="3 5" id="KW-0732">Signal</keyword>
<evidence type="ECO:0000259" key="6">
    <source>
        <dbReference type="Pfam" id="PF13407"/>
    </source>
</evidence>
<feature type="region of interest" description="Disordered" evidence="4">
    <location>
        <begin position="28"/>
        <end position="49"/>
    </location>
</feature>
<dbReference type="Gene3D" id="3.40.50.2300">
    <property type="match status" value="2"/>
</dbReference>
<feature type="compositionally biased region" description="Low complexity" evidence="4">
    <location>
        <begin position="37"/>
        <end position="49"/>
    </location>
</feature>
<protein>
    <submittedName>
        <fullName evidence="7">D-ribose-binding periplasmic protein</fullName>
    </submittedName>
</protein>
<dbReference type="EMBL" id="MIHH01000036">
    <property type="protein sequence ID" value="OIQ07655.1"/>
    <property type="molecule type" value="Genomic_DNA"/>
</dbReference>
<dbReference type="InterPro" id="IPR028082">
    <property type="entry name" value="Peripla_BP_I"/>
</dbReference>
<sequence length="336" mass="35500">MHKRMLVAMCILILSLLVLAGCGGKTQNVSTGEKANTSRQQTQSSSGSNSMHVGVIVKALNSDYWRMVEAGAKDAASKLGIEVTVLGPAGETQVTEQVSMIEDLITKKVSALVVAPSQPSSAIPTFERAKAQNIPVVLIDTDANWDSKVSFVGTGNYVGGKQAGEFLAKQLGKGAKVAILRGALGDPTHDERANGAIEVLKAEGLNVVTVQPANSERQMGMSVMENILQANPDIQGVYATNDEMALGALRAIEAAKKNILVVGFDGSPDALKSIKDGKLTASIAQNPYNIGYMGVEAAIKAAKRENVEKRIDTGTKVVTKDNVEEELTRLAKILGK</sequence>
<accession>A0A1J5JSW2</accession>
<dbReference type="Proteomes" id="UP000182743">
    <property type="component" value="Unassembled WGS sequence"/>
</dbReference>
<comment type="similarity">
    <text evidence="2">Belongs to the bacterial solute-binding protein 2 family.</text>
</comment>
<evidence type="ECO:0000256" key="4">
    <source>
        <dbReference type="SAM" id="MobiDB-lite"/>
    </source>
</evidence>
<dbReference type="RefSeq" id="WP_071521622.1">
    <property type="nucleotide sequence ID" value="NZ_MIHH01000036.1"/>
</dbReference>
<feature type="chain" id="PRO_5039189989" evidence="5">
    <location>
        <begin position="21"/>
        <end position="336"/>
    </location>
</feature>
<evidence type="ECO:0000313" key="7">
    <source>
        <dbReference type="EMBL" id="OIQ07655.1"/>
    </source>
</evidence>